<reference evidence="1 2" key="1">
    <citation type="submission" date="2019-01" db="EMBL/GenBank/DDBJ databases">
        <title>Draft genome sequences of three monokaryotic isolates of the white-rot basidiomycete fungus Dichomitus squalens.</title>
        <authorList>
            <consortium name="DOE Joint Genome Institute"/>
            <person name="Lopez S.C."/>
            <person name="Andreopoulos B."/>
            <person name="Pangilinan J."/>
            <person name="Lipzen A."/>
            <person name="Riley R."/>
            <person name="Ahrendt S."/>
            <person name="Ng V."/>
            <person name="Barry K."/>
            <person name="Daum C."/>
            <person name="Grigoriev I.V."/>
            <person name="Hilden K.S."/>
            <person name="Makela M.R."/>
            <person name="de Vries R.P."/>
        </authorList>
    </citation>
    <scope>NUCLEOTIDE SEQUENCE [LARGE SCALE GENOMIC DNA]</scope>
    <source>
        <strain evidence="1 2">CBS 464.89</strain>
    </source>
</reference>
<accession>A0A4Q9PDN8</accession>
<proteinExistence type="predicted"/>
<name>A0A4Q9PDN8_9APHY</name>
<dbReference type="AlphaFoldDB" id="A0A4Q9PDN8"/>
<gene>
    <name evidence="1" type="ORF">BD310DRAFT_942641</name>
</gene>
<protein>
    <submittedName>
        <fullName evidence="1">Uncharacterized protein</fullName>
    </submittedName>
</protein>
<evidence type="ECO:0000313" key="2">
    <source>
        <dbReference type="Proteomes" id="UP000292082"/>
    </source>
</evidence>
<organism evidence="1 2">
    <name type="scientific">Dichomitus squalens</name>
    <dbReference type="NCBI Taxonomy" id="114155"/>
    <lineage>
        <taxon>Eukaryota</taxon>
        <taxon>Fungi</taxon>
        <taxon>Dikarya</taxon>
        <taxon>Basidiomycota</taxon>
        <taxon>Agaricomycotina</taxon>
        <taxon>Agaricomycetes</taxon>
        <taxon>Polyporales</taxon>
        <taxon>Polyporaceae</taxon>
        <taxon>Dichomitus</taxon>
    </lineage>
</organism>
<dbReference type="EMBL" id="ML145374">
    <property type="protein sequence ID" value="TBU51162.1"/>
    <property type="molecule type" value="Genomic_DNA"/>
</dbReference>
<sequence length="102" mass="11850">MRVKPSSVRVPKSSRPSRQGIGYFQLERRHIFTDCLPRASPFQWRFWIKVIEKRRAVAFCVPISSAFLQSKTSDSLPCLTNDLSRQAKPTKGGRWRLLARPY</sequence>
<keyword evidence="2" id="KW-1185">Reference proteome</keyword>
<evidence type="ECO:0000313" key="1">
    <source>
        <dbReference type="EMBL" id="TBU51162.1"/>
    </source>
</evidence>
<dbReference type="Proteomes" id="UP000292082">
    <property type="component" value="Unassembled WGS sequence"/>
</dbReference>